<dbReference type="RefSeq" id="WP_176788716.1">
    <property type="nucleotide sequence ID" value="NZ_JABXWR010000001.1"/>
</dbReference>
<comment type="caution">
    <text evidence="1">The sequence shown here is derived from an EMBL/GenBank/DDBJ whole genome shotgun (WGS) entry which is preliminary data.</text>
</comment>
<proteinExistence type="predicted"/>
<evidence type="ECO:0008006" key="3">
    <source>
        <dbReference type="Google" id="ProtNLM"/>
    </source>
</evidence>
<dbReference type="OrthoDB" id="110226at2157"/>
<dbReference type="AlphaFoldDB" id="A0A7K4HP88"/>
<protein>
    <recommendedName>
        <fullName evidence="3">DUF4276 family protein</fullName>
    </recommendedName>
</protein>
<name>A0A7K4HP88_9EURY</name>
<keyword evidence="2" id="KW-1185">Reference proteome</keyword>
<evidence type="ECO:0000313" key="2">
    <source>
        <dbReference type="Proteomes" id="UP000570823"/>
    </source>
</evidence>
<reference evidence="1 2" key="1">
    <citation type="submission" date="2020-06" db="EMBL/GenBank/DDBJ databases">
        <title>Methanofollis fontis sp. nov., a methanogen isolated from marine sediments near a cold seep at Four-Way Closure Ridge offshore southwestern Taiwan.</title>
        <authorList>
            <person name="Chen S.-C."/>
            <person name="Teng N.-H."/>
            <person name="Lin Y.-S."/>
            <person name="Lai M.-C."/>
            <person name="Chen H.-H."/>
            <person name="Wang C.-C."/>
        </authorList>
    </citation>
    <scope>NUCLEOTIDE SEQUENCE [LARGE SCALE GENOMIC DNA]</scope>
    <source>
        <strain evidence="1 2">DSM 2702</strain>
    </source>
</reference>
<evidence type="ECO:0000313" key="1">
    <source>
        <dbReference type="EMBL" id="NVO67086.1"/>
    </source>
</evidence>
<dbReference type="Proteomes" id="UP000570823">
    <property type="component" value="Unassembled WGS sequence"/>
</dbReference>
<gene>
    <name evidence="1" type="ORF">HWN36_07135</name>
</gene>
<dbReference type="EMBL" id="JABXWR010000001">
    <property type="protein sequence ID" value="NVO67086.1"/>
    <property type="molecule type" value="Genomic_DNA"/>
</dbReference>
<accession>A0A7K4HP88</accession>
<sequence length="196" mass="22575">MTASPLYVLLEGPDDERFFSRIVRPLFAERGYEMRIWKYACEKRQLTINLIHAVRKGGHAYIFVRDLDRTPYARLRVQETLDRFGHAMDAEMVVIVVPEIEGWYLAGVSEGAAARLGVCVPSWRTDRITKEVFRSLIPQGISRIEFMQAILEEYDVALARKKNRSFRFFMDWFVDGDRLTAGGEKSPDFSSCRGIG</sequence>
<organism evidence="1 2">
    <name type="scientific">Methanofollis tationis</name>
    <dbReference type="NCBI Taxonomy" id="81417"/>
    <lineage>
        <taxon>Archaea</taxon>
        <taxon>Methanobacteriati</taxon>
        <taxon>Methanobacteriota</taxon>
        <taxon>Stenosarchaea group</taxon>
        <taxon>Methanomicrobia</taxon>
        <taxon>Methanomicrobiales</taxon>
        <taxon>Methanomicrobiaceae</taxon>
        <taxon>Methanofollis</taxon>
    </lineage>
</organism>